<evidence type="ECO:0000256" key="4">
    <source>
        <dbReference type="ARBA" id="ARBA00038314"/>
    </source>
</evidence>
<dbReference type="EMBL" id="KV426137">
    <property type="protein sequence ID" value="KZV87038.1"/>
    <property type="molecule type" value="Genomic_DNA"/>
</dbReference>
<keyword evidence="2" id="KW-0808">Transferase</keyword>
<evidence type="ECO:0000256" key="2">
    <source>
        <dbReference type="ARBA" id="ARBA00022679"/>
    </source>
</evidence>
<organism evidence="5 6">
    <name type="scientific">Exidia glandulosa HHB12029</name>
    <dbReference type="NCBI Taxonomy" id="1314781"/>
    <lineage>
        <taxon>Eukaryota</taxon>
        <taxon>Fungi</taxon>
        <taxon>Dikarya</taxon>
        <taxon>Basidiomycota</taxon>
        <taxon>Agaricomycotina</taxon>
        <taxon>Agaricomycetes</taxon>
        <taxon>Auriculariales</taxon>
        <taxon>Exidiaceae</taxon>
        <taxon>Exidia</taxon>
    </lineage>
</organism>
<dbReference type="PANTHER" id="PTHR35897">
    <property type="entry name" value="METHYLTRANSFERASE AUSD"/>
    <property type="match status" value="1"/>
</dbReference>
<dbReference type="InParanoid" id="A0A165EIV9"/>
<comment type="similarity">
    <text evidence="4">Belongs to the class I-like SAM-binding methyltransferase superfamily.</text>
</comment>
<accession>A0A165EIV9</accession>
<dbReference type="STRING" id="1314781.A0A165EIV9"/>
<dbReference type="InterPro" id="IPR029063">
    <property type="entry name" value="SAM-dependent_MTases_sf"/>
</dbReference>
<dbReference type="Proteomes" id="UP000077266">
    <property type="component" value="Unassembled WGS sequence"/>
</dbReference>
<keyword evidence="6" id="KW-1185">Reference proteome</keyword>
<evidence type="ECO:0008006" key="7">
    <source>
        <dbReference type="Google" id="ProtNLM"/>
    </source>
</evidence>
<dbReference type="OrthoDB" id="2094832at2759"/>
<reference evidence="5 6" key="1">
    <citation type="journal article" date="2016" name="Mol. Biol. Evol.">
        <title>Comparative Genomics of Early-Diverging Mushroom-Forming Fungi Provides Insights into the Origins of Lignocellulose Decay Capabilities.</title>
        <authorList>
            <person name="Nagy L.G."/>
            <person name="Riley R."/>
            <person name="Tritt A."/>
            <person name="Adam C."/>
            <person name="Daum C."/>
            <person name="Floudas D."/>
            <person name="Sun H."/>
            <person name="Yadav J.S."/>
            <person name="Pangilinan J."/>
            <person name="Larsson K.H."/>
            <person name="Matsuura K."/>
            <person name="Barry K."/>
            <person name="Labutti K."/>
            <person name="Kuo R."/>
            <person name="Ohm R.A."/>
            <person name="Bhattacharya S.S."/>
            <person name="Shirouzu T."/>
            <person name="Yoshinaga Y."/>
            <person name="Martin F.M."/>
            <person name="Grigoriev I.V."/>
            <person name="Hibbett D.S."/>
        </authorList>
    </citation>
    <scope>NUCLEOTIDE SEQUENCE [LARGE SCALE GENOMIC DNA]</scope>
    <source>
        <strain evidence="5 6">HHB12029</strain>
    </source>
</reference>
<dbReference type="AlphaFoldDB" id="A0A165EIV9"/>
<gene>
    <name evidence="5" type="ORF">EXIGLDRAFT_621134</name>
</gene>
<evidence type="ECO:0000256" key="1">
    <source>
        <dbReference type="ARBA" id="ARBA00005179"/>
    </source>
</evidence>
<dbReference type="Gene3D" id="3.40.50.150">
    <property type="entry name" value="Vaccinia Virus protein VP39"/>
    <property type="match status" value="1"/>
</dbReference>
<dbReference type="PANTHER" id="PTHR35897:SF1">
    <property type="entry name" value="METHYLTRANSFERASE AUSD"/>
    <property type="match status" value="1"/>
</dbReference>
<evidence type="ECO:0000313" key="5">
    <source>
        <dbReference type="EMBL" id="KZV87038.1"/>
    </source>
</evidence>
<evidence type="ECO:0000256" key="3">
    <source>
        <dbReference type="ARBA" id="ARBA00022691"/>
    </source>
</evidence>
<dbReference type="InterPro" id="IPR051654">
    <property type="entry name" value="Meroterpenoid_MTases"/>
</dbReference>
<protein>
    <recommendedName>
        <fullName evidence="7">Methyltransferase domain-containing protein</fullName>
    </recommendedName>
</protein>
<comment type="pathway">
    <text evidence="1">Secondary metabolite biosynthesis.</text>
</comment>
<evidence type="ECO:0000313" key="6">
    <source>
        <dbReference type="Proteomes" id="UP000077266"/>
    </source>
</evidence>
<dbReference type="GO" id="GO:0016740">
    <property type="term" value="F:transferase activity"/>
    <property type="evidence" value="ECO:0007669"/>
    <property type="project" value="UniProtKB-KW"/>
</dbReference>
<keyword evidence="3" id="KW-0949">S-adenosyl-L-methionine</keyword>
<proteinExistence type="inferred from homology"/>
<name>A0A165EIV9_EXIGL</name>
<sequence length="298" mass="32787">MTTVPVNPTHDTKLSVIPPLDPTLLVLRPDEIAFLKQQTGIESDEDIKQHVLRVQELAYAVFPYPCIHKFYFTSLKISHFPAYGHLLKMGQERNGALFLDLGCCFGNDARKLAVDGFPVSQILAVDFNAEFWELGNELFGTTTEKCGIRFIPGDAFSSTLLDTTATPVDASSLASIDSLTPLIGHLSAIHASSFFHLFFEDKQALLARRVAALVKREPGSIIFGSHVGAKRKGVFSAKLGEMFCHSPESWTQLWLAVGEEMGVTFDVRAHLASTSADGQVVDVEAQGMGFLEWEVWVV</sequence>
<dbReference type="SUPFAM" id="SSF53335">
    <property type="entry name" value="S-adenosyl-L-methionine-dependent methyltransferases"/>
    <property type="match status" value="1"/>
</dbReference>